<accession>A0A5Q4Z3M4</accession>
<dbReference type="KEGG" id="pdio:PDMSB3_2542.1"/>
<gene>
    <name evidence="2" type="ORF">PDMSB3_2542</name>
</gene>
<proteinExistence type="predicted"/>
<dbReference type="Proteomes" id="UP000325811">
    <property type="component" value="Chromosome II"/>
</dbReference>
<reference evidence="2 3" key="1">
    <citation type="submission" date="2019-08" db="EMBL/GenBank/DDBJ databases">
        <authorList>
            <person name="Herpell B J."/>
        </authorList>
    </citation>
    <scope>NUCLEOTIDE SEQUENCE [LARGE SCALE GENOMIC DNA]</scope>
    <source>
        <strain evidence="3">Msb3</strain>
    </source>
</reference>
<evidence type="ECO:0000256" key="1">
    <source>
        <dbReference type="SAM" id="MobiDB-lite"/>
    </source>
</evidence>
<feature type="compositionally biased region" description="Polar residues" evidence="1">
    <location>
        <begin position="56"/>
        <end position="66"/>
    </location>
</feature>
<evidence type="ECO:0000313" key="2">
    <source>
        <dbReference type="EMBL" id="VVD33826.1"/>
    </source>
</evidence>
<feature type="compositionally biased region" description="Basic residues" evidence="1">
    <location>
        <begin position="83"/>
        <end position="93"/>
    </location>
</feature>
<keyword evidence="3" id="KW-1185">Reference proteome</keyword>
<dbReference type="AlphaFoldDB" id="A0A5Q4Z3M4"/>
<feature type="region of interest" description="Disordered" evidence="1">
    <location>
        <begin position="56"/>
        <end position="93"/>
    </location>
</feature>
<name>A0A5Q4Z3M4_9BURK</name>
<evidence type="ECO:0000313" key="3">
    <source>
        <dbReference type="Proteomes" id="UP000325811"/>
    </source>
</evidence>
<dbReference type="EMBL" id="LR699554">
    <property type="protein sequence ID" value="VVD33826.1"/>
    <property type="molecule type" value="Genomic_DNA"/>
</dbReference>
<organism evidence="2 3">
    <name type="scientific">Paraburkholderia dioscoreae</name>
    <dbReference type="NCBI Taxonomy" id="2604047"/>
    <lineage>
        <taxon>Bacteria</taxon>
        <taxon>Pseudomonadati</taxon>
        <taxon>Pseudomonadota</taxon>
        <taxon>Betaproteobacteria</taxon>
        <taxon>Burkholderiales</taxon>
        <taxon>Burkholderiaceae</taxon>
        <taxon>Paraburkholderia</taxon>
    </lineage>
</organism>
<sequence>MPRFSYPAPQLQRFNAAFSRLFWKLDNSFRESAIYPPCLEVYISPCRSAARAANESTGVNHETQSLGRPGSFAARERSGVCAKQRRHWPRRHL</sequence>
<protein>
    <submittedName>
        <fullName evidence="2">Uncharacterized protein</fullName>
    </submittedName>
</protein>